<keyword evidence="1" id="KW-0732">Signal</keyword>
<accession>A0A5J4YUE8</accession>
<feature type="chain" id="PRO_5023857687" description="NADH:ubiquinone oxidoreductase intermediate-associated protein 30 domain-containing protein" evidence="1">
    <location>
        <begin position="31"/>
        <end position="333"/>
    </location>
</feature>
<evidence type="ECO:0000313" key="3">
    <source>
        <dbReference type="Proteomes" id="UP000324585"/>
    </source>
</evidence>
<gene>
    <name evidence="2" type="ORF">FVE85_2801</name>
</gene>
<keyword evidence="3" id="KW-1185">Reference proteome</keyword>
<evidence type="ECO:0000256" key="1">
    <source>
        <dbReference type="SAM" id="SignalP"/>
    </source>
</evidence>
<name>A0A5J4YUE8_PORPP</name>
<protein>
    <recommendedName>
        <fullName evidence="4">NADH:ubiquinone oxidoreductase intermediate-associated protein 30 domain-containing protein</fullName>
    </recommendedName>
</protein>
<evidence type="ECO:0000313" key="2">
    <source>
        <dbReference type="EMBL" id="KAA8494560.1"/>
    </source>
</evidence>
<dbReference type="EMBL" id="VRMN01000004">
    <property type="protein sequence ID" value="KAA8494560.1"/>
    <property type="molecule type" value="Genomic_DNA"/>
</dbReference>
<feature type="signal peptide" evidence="1">
    <location>
        <begin position="1"/>
        <end position="30"/>
    </location>
</feature>
<evidence type="ECO:0008006" key="4">
    <source>
        <dbReference type="Google" id="ProtNLM"/>
    </source>
</evidence>
<comment type="caution">
    <text evidence="2">The sequence shown here is derived from an EMBL/GenBank/DDBJ whole genome shotgun (WGS) entry which is preliminary data.</text>
</comment>
<dbReference type="Proteomes" id="UP000324585">
    <property type="component" value="Unassembled WGS sequence"/>
</dbReference>
<proteinExistence type="predicted"/>
<dbReference type="AlphaFoldDB" id="A0A5J4YUE8"/>
<sequence length="333" mass="36363">MMAGLKSLVILMVTLVVCSLVAVTPMPLQAAVQRPATANAWVVCAAPATGMVQFSSPFGGVGSMIRWTGGCAEKDRITIVLSDLAFNGNKAGFTGLFLTMASDENEAGVPLPTELPIQLWDSKKNKMLHEKIISEADFIAADRQMLHDSHCLFAREFLVEQKKAKNSDKVVLQVIKGRPRIMQAGNGLRPFDLDNVFGYSDGSTPSQFSRPLSTTVFDVSMDYSGGWLTSGVLEFTLKETGLNKISYACVFVQAVDATAAFQVEALLDTNTVFSFRRTYSDTLNEHGISGDWLSFGLPKQMYFKLKIASLSGSIKVAEPSGDFRSYFYLDAQN</sequence>
<reference evidence="3" key="1">
    <citation type="journal article" date="2019" name="Nat. Commun.">
        <title>Expansion of phycobilisome linker gene families in mesophilic red algae.</title>
        <authorList>
            <person name="Lee J."/>
            <person name="Kim D."/>
            <person name="Bhattacharya D."/>
            <person name="Yoon H.S."/>
        </authorList>
    </citation>
    <scope>NUCLEOTIDE SEQUENCE [LARGE SCALE GENOMIC DNA]</scope>
    <source>
        <strain evidence="3">CCMP 1328</strain>
    </source>
</reference>
<organism evidence="2 3">
    <name type="scientific">Porphyridium purpureum</name>
    <name type="common">Red alga</name>
    <name type="synonym">Porphyridium cruentum</name>
    <dbReference type="NCBI Taxonomy" id="35688"/>
    <lineage>
        <taxon>Eukaryota</taxon>
        <taxon>Rhodophyta</taxon>
        <taxon>Bangiophyceae</taxon>
        <taxon>Porphyridiales</taxon>
        <taxon>Porphyridiaceae</taxon>
        <taxon>Porphyridium</taxon>
    </lineage>
</organism>